<evidence type="ECO:0000313" key="1">
    <source>
        <dbReference type="EMBL" id="KNZ51916.1"/>
    </source>
</evidence>
<sequence length="227" mass="26532">MGKIEGLIKVRKKQRKETRQGLLANEKFDSYNGILHNASIHSNRLSSGREIGITFRNYHIIRLLLSGTYFLDPTTSECVQASPLVQEIFSKNKKIQKSLGFHAGSLTDPPLTTELNNHKVEERHRKPVPNHLKQTYPKNIIDKFHYHKYLSYQEKYQPNQSVSIGCVESMWEIIPPNVFYAEMNVFTKEGFRLDYQMNMISKTYKYRIIPIEVSINTSKLKIKETYF</sequence>
<protein>
    <submittedName>
        <fullName evidence="1">Uncharacterized protein</fullName>
    </submittedName>
</protein>
<proteinExistence type="predicted"/>
<dbReference type="OrthoDB" id="2506088at2759"/>
<name>A0A0L6UTQ0_9BASI</name>
<dbReference type="AlphaFoldDB" id="A0A0L6UTQ0"/>
<accession>A0A0L6UTQ0</accession>
<dbReference type="EMBL" id="LAVV01008797">
    <property type="protein sequence ID" value="KNZ51916.1"/>
    <property type="molecule type" value="Genomic_DNA"/>
</dbReference>
<feature type="non-terminal residue" evidence="1">
    <location>
        <position position="227"/>
    </location>
</feature>
<organism evidence="1 2">
    <name type="scientific">Puccinia sorghi</name>
    <dbReference type="NCBI Taxonomy" id="27349"/>
    <lineage>
        <taxon>Eukaryota</taxon>
        <taxon>Fungi</taxon>
        <taxon>Dikarya</taxon>
        <taxon>Basidiomycota</taxon>
        <taxon>Pucciniomycotina</taxon>
        <taxon>Pucciniomycetes</taxon>
        <taxon>Pucciniales</taxon>
        <taxon>Pucciniaceae</taxon>
        <taxon>Puccinia</taxon>
    </lineage>
</organism>
<reference evidence="1 2" key="1">
    <citation type="submission" date="2015-08" db="EMBL/GenBank/DDBJ databases">
        <title>Next Generation Sequencing and Analysis of the Genome of Puccinia sorghi L Schw, the Causal Agent of Maize Common Rust.</title>
        <authorList>
            <person name="Rochi L."/>
            <person name="Burguener G."/>
            <person name="Darino M."/>
            <person name="Turjanski A."/>
            <person name="Kreff E."/>
            <person name="Dieguez M.J."/>
            <person name="Sacco F."/>
        </authorList>
    </citation>
    <scope>NUCLEOTIDE SEQUENCE [LARGE SCALE GENOMIC DNA]</scope>
    <source>
        <strain evidence="1 2">RO10H11247</strain>
    </source>
</reference>
<keyword evidence="2" id="KW-1185">Reference proteome</keyword>
<evidence type="ECO:0000313" key="2">
    <source>
        <dbReference type="Proteomes" id="UP000037035"/>
    </source>
</evidence>
<comment type="caution">
    <text evidence="1">The sequence shown here is derived from an EMBL/GenBank/DDBJ whole genome shotgun (WGS) entry which is preliminary data.</text>
</comment>
<gene>
    <name evidence="1" type="ORF">VP01_3766g4</name>
</gene>
<dbReference type="Proteomes" id="UP000037035">
    <property type="component" value="Unassembled WGS sequence"/>
</dbReference>
<dbReference type="VEuPathDB" id="FungiDB:VP01_3766g4"/>